<accession>A0ABQ5ZUE8</accession>
<dbReference type="Gene3D" id="3.40.50.300">
    <property type="entry name" value="P-loop containing nucleotide triphosphate hydrolases"/>
    <property type="match status" value="1"/>
</dbReference>
<comment type="caution">
    <text evidence="1">The sequence shown here is derived from an EMBL/GenBank/DDBJ whole genome shotgun (WGS) entry which is preliminary data.</text>
</comment>
<dbReference type="Proteomes" id="UP001156682">
    <property type="component" value="Unassembled WGS sequence"/>
</dbReference>
<keyword evidence="2" id="KW-1185">Reference proteome</keyword>
<dbReference type="InterPro" id="IPR027417">
    <property type="entry name" value="P-loop_NTPase"/>
</dbReference>
<organism evidence="1 2">
    <name type="scientific">Marinospirillum insulare</name>
    <dbReference type="NCBI Taxonomy" id="217169"/>
    <lineage>
        <taxon>Bacteria</taxon>
        <taxon>Pseudomonadati</taxon>
        <taxon>Pseudomonadota</taxon>
        <taxon>Gammaproteobacteria</taxon>
        <taxon>Oceanospirillales</taxon>
        <taxon>Oceanospirillaceae</taxon>
        <taxon>Marinospirillum</taxon>
    </lineage>
</organism>
<evidence type="ECO:0000313" key="2">
    <source>
        <dbReference type="Proteomes" id="UP001156682"/>
    </source>
</evidence>
<sequence length="319" mass="37256">MNKVLISGLWYSGSSAVCDLLRQHSKVQMMPDNTTEGLPEFHAYSLGWVDEIIKAIDTSPQKKLDTLKENLIRSTVINSFSNTDMLPEIFQEQIKYIGVDLLQKTSYLFDVNNKSKNKSELFSDHFRNYIDSISKIHNNKEKTHLVFDQAIANYSDKETWQKLFTKSKLIIVERNILDQIADCQKHSTFFWIVKGFTSAKDFVIDQEKQRKQLYEKYKGDKNVFFLRFEDLIKNYQDTKLKILNFLDLDANNLTLEGKHLDPSKSLKNIGKYKDFLTEAEIDSARSALVDCQYCYDLEESKVSSEMDRLKMMRSLLKKQ</sequence>
<proteinExistence type="predicted"/>
<evidence type="ECO:0008006" key="3">
    <source>
        <dbReference type="Google" id="ProtNLM"/>
    </source>
</evidence>
<protein>
    <recommendedName>
        <fullName evidence="3">Sulfotransferase family protein</fullName>
    </recommendedName>
</protein>
<name>A0ABQ5ZUE8_9GAMM</name>
<dbReference type="RefSeq" id="WP_027850656.1">
    <property type="nucleotide sequence ID" value="NZ_BSOR01000008.1"/>
</dbReference>
<dbReference type="SUPFAM" id="SSF52540">
    <property type="entry name" value="P-loop containing nucleoside triphosphate hydrolases"/>
    <property type="match status" value="1"/>
</dbReference>
<evidence type="ECO:0000313" key="1">
    <source>
        <dbReference type="EMBL" id="GLR63056.1"/>
    </source>
</evidence>
<dbReference type="Pfam" id="PF13469">
    <property type="entry name" value="Sulfotransfer_3"/>
    <property type="match status" value="1"/>
</dbReference>
<dbReference type="EMBL" id="BSOR01000008">
    <property type="protein sequence ID" value="GLR63056.1"/>
    <property type="molecule type" value="Genomic_DNA"/>
</dbReference>
<gene>
    <name evidence="1" type="ORF">GCM10007878_04910</name>
</gene>
<reference evidence="2" key="1">
    <citation type="journal article" date="2019" name="Int. J. Syst. Evol. Microbiol.">
        <title>The Global Catalogue of Microorganisms (GCM) 10K type strain sequencing project: providing services to taxonomists for standard genome sequencing and annotation.</title>
        <authorList>
            <consortium name="The Broad Institute Genomics Platform"/>
            <consortium name="The Broad Institute Genome Sequencing Center for Infectious Disease"/>
            <person name="Wu L."/>
            <person name="Ma J."/>
        </authorList>
    </citation>
    <scope>NUCLEOTIDE SEQUENCE [LARGE SCALE GENOMIC DNA]</scope>
    <source>
        <strain evidence="2">NBRC 100033</strain>
    </source>
</reference>